<keyword evidence="3" id="KW-1185">Reference proteome</keyword>
<evidence type="ECO:0000313" key="3">
    <source>
        <dbReference type="Proteomes" id="UP000054630"/>
    </source>
</evidence>
<dbReference type="Proteomes" id="UP000054630">
    <property type="component" value="Unassembled WGS sequence"/>
</dbReference>
<keyword evidence="1" id="KW-0472">Membrane</keyword>
<name>A0A0V0S2Y7_9BILA</name>
<dbReference type="AlphaFoldDB" id="A0A0V0S2Y7"/>
<keyword evidence="1" id="KW-0812">Transmembrane</keyword>
<protein>
    <submittedName>
        <fullName evidence="2">Uncharacterized protein</fullName>
    </submittedName>
</protein>
<evidence type="ECO:0000256" key="1">
    <source>
        <dbReference type="SAM" id="Phobius"/>
    </source>
</evidence>
<feature type="transmembrane region" description="Helical" evidence="1">
    <location>
        <begin position="21"/>
        <end position="39"/>
    </location>
</feature>
<dbReference type="EMBL" id="JYDL01000042">
    <property type="protein sequence ID" value="KRX21068.1"/>
    <property type="molecule type" value="Genomic_DNA"/>
</dbReference>
<comment type="caution">
    <text evidence="2">The sequence shown here is derived from an EMBL/GenBank/DDBJ whole genome shotgun (WGS) entry which is preliminary data.</text>
</comment>
<accession>A0A0V0S2Y7</accession>
<reference evidence="2 3" key="1">
    <citation type="submission" date="2015-01" db="EMBL/GenBank/DDBJ databases">
        <title>Evolution of Trichinella species and genotypes.</title>
        <authorList>
            <person name="Korhonen P.K."/>
            <person name="Edoardo P."/>
            <person name="Giuseppe L.R."/>
            <person name="Gasser R.B."/>
        </authorList>
    </citation>
    <scope>NUCLEOTIDE SEQUENCE [LARGE SCALE GENOMIC DNA]</scope>
    <source>
        <strain evidence="2">ISS37</strain>
    </source>
</reference>
<feature type="transmembrane region" description="Helical" evidence="1">
    <location>
        <begin position="83"/>
        <end position="104"/>
    </location>
</feature>
<gene>
    <name evidence="2" type="ORF">T07_5014</name>
</gene>
<evidence type="ECO:0000313" key="2">
    <source>
        <dbReference type="EMBL" id="KRX21068.1"/>
    </source>
</evidence>
<proteinExistence type="predicted"/>
<organism evidence="2 3">
    <name type="scientific">Trichinella nelsoni</name>
    <dbReference type="NCBI Taxonomy" id="6336"/>
    <lineage>
        <taxon>Eukaryota</taxon>
        <taxon>Metazoa</taxon>
        <taxon>Ecdysozoa</taxon>
        <taxon>Nematoda</taxon>
        <taxon>Enoplea</taxon>
        <taxon>Dorylaimia</taxon>
        <taxon>Trichinellida</taxon>
        <taxon>Trichinellidae</taxon>
        <taxon>Trichinella</taxon>
    </lineage>
</organism>
<sequence length="107" mass="12767">MQFFTVYIYFYRNFCNSQFHFTAFYFAFYCKICFLQHVISNNKSNSVKKRDFEEWNRNNIKHGGQGLLTLYTGSIFPTFQQQLTFTLLFCLVLYTVGTIPYCLLQPS</sequence>
<keyword evidence="1" id="KW-1133">Transmembrane helix</keyword>